<dbReference type="OrthoDB" id="1657402at2759"/>
<dbReference type="GO" id="GO:0004553">
    <property type="term" value="F:hydrolase activity, hydrolyzing O-glycosyl compounds"/>
    <property type="evidence" value="ECO:0007669"/>
    <property type="project" value="InterPro"/>
</dbReference>
<comment type="similarity">
    <text evidence="1">Belongs to the glycosyl hydrolase 35 family.</text>
</comment>
<dbReference type="EMBL" id="SEYY01005115">
    <property type="protein sequence ID" value="KAB7503454.1"/>
    <property type="molecule type" value="Genomic_DNA"/>
</dbReference>
<name>A0A5N5T9Y4_9CRUS</name>
<dbReference type="GO" id="GO:0005975">
    <property type="term" value="P:carbohydrate metabolic process"/>
    <property type="evidence" value="ECO:0007669"/>
    <property type="project" value="InterPro"/>
</dbReference>
<gene>
    <name evidence="3" type="ORF">Anas_10827</name>
</gene>
<organism evidence="3 4">
    <name type="scientific">Armadillidium nasatum</name>
    <dbReference type="NCBI Taxonomy" id="96803"/>
    <lineage>
        <taxon>Eukaryota</taxon>
        <taxon>Metazoa</taxon>
        <taxon>Ecdysozoa</taxon>
        <taxon>Arthropoda</taxon>
        <taxon>Crustacea</taxon>
        <taxon>Multicrustacea</taxon>
        <taxon>Malacostraca</taxon>
        <taxon>Eumalacostraca</taxon>
        <taxon>Peracarida</taxon>
        <taxon>Isopoda</taxon>
        <taxon>Oniscidea</taxon>
        <taxon>Crinocheta</taxon>
        <taxon>Armadillidiidae</taxon>
        <taxon>Armadillidium</taxon>
    </lineage>
</organism>
<comment type="caution">
    <text evidence="3">The sequence shown here is derived from an EMBL/GenBank/DDBJ whole genome shotgun (WGS) entry which is preliminary data.</text>
</comment>
<keyword evidence="4" id="KW-1185">Reference proteome</keyword>
<evidence type="ECO:0000313" key="4">
    <source>
        <dbReference type="Proteomes" id="UP000326759"/>
    </source>
</evidence>
<dbReference type="AlphaFoldDB" id="A0A5N5T9Y4"/>
<evidence type="ECO:0000259" key="2">
    <source>
        <dbReference type="Pfam" id="PF01301"/>
    </source>
</evidence>
<reference evidence="3 4" key="1">
    <citation type="journal article" date="2019" name="PLoS Biol.">
        <title>Sex chromosomes control vertical transmission of feminizing Wolbachia symbionts in an isopod.</title>
        <authorList>
            <person name="Becking T."/>
            <person name="Chebbi M.A."/>
            <person name="Giraud I."/>
            <person name="Moumen B."/>
            <person name="Laverre T."/>
            <person name="Caubet Y."/>
            <person name="Peccoud J."/>
            <person name="Gilbert C."/>
            <person name="Cordaux R."/>
        </authorList>
    </citation>
    <scope>NUCLEOTIDE SEQUENCE [LARGE SCALE GENOMIC DNA]</scope>
    <source>
        <strain evidence="3">ANa2</strain>
        <tissue evidence="3">Whole body excluding digestive tract and cuticle</tissue>
    </source>
</reference>
<evidence type="ECO:0000256" key="1">
    <source>
        <dbReference type="ARBA" id="ARBA00009809"/>
    </source>
</evidence>
<dbReference type="InterPro" id="IPR017853">
    <property type="entry name" value="GH"/>
</dbReference>
<dbReference type="SUPFAM" id="SSF51445">
    <property type="entry name" value="(Trans)glycosidases"/>
    <property type="match status" value="1"/>
</dbReference>
<proteinExistence type="inferred from homology"/>
<dbReference type="InterPro" id="IPR031330">
    <property type="entry name" value="Gly_Hdrlase_35_cat"/>
</dbReference>
<dbReference type="Proteomes" id="UP000326759">
    <property type="component" value="Unassembled WGS sequence"/>
</dbReference>
<feature type="domain" description="Glycoside hydrolase 35 catalytic" evidence="2">
    <location>
        <begin position="35"/>
        <end position="126"/>
    </location>
</feature>
<protein>
    <submittedName>
        <fullName evidence="3">Beta-galactosidase 11</fullName>
    </submittedName>
</protein>
<dbReference type="PANTHER" id="PTHR23421">
    <property type="entry name" value="BETA-GALACTOSIDASE RELATED"/>
    <property type="match status" value="1"/>
</dbReference>
<dbReference type="Pfam" id="PF01301">
    <property type="entry name" value="Glyco_hydro_35"/>
    <property type="match status" value="1"/>
</dbReference>
<sequence>MQSEFLFRNIREPKIFAKAAPTRKTFEIDPHTKGFLKDGKPFRYISGTIHYFRVLPDDWRDRLRKLKFAGFNTVETYIEWSSHEPEPGVYNFEGGLDLFSYLDLAFEEGLLVILRPGPFIDAGRDMHTSITWTDGLMSYSRF</sequence>
<accession>A0A5N5T9Y4</accession>
<dbReference type="Gene3D" id="3.20.20.80">
    <property type="entry name" value="Glycosidases"/>
    <property type="match status" value="1"/>
</dbReference>
<dbReference type="InterPro" id="IPR001944">
    <property type="entry name" value="Glycoside_Hdrlase_35"/>
</dbReference>
<evidence type="ECO:0000313" key="3">
    <source>
        <dbReference type="EMBL" id="KAB7503454.1"/>
    </source>
</evidence>
<dbReference type="PRINTS" id="PR00742">
    <property type="entry name" value="GLHYDRLASE35"/>
</dbReference>